<evidence type="ECO:0000256" key="1">
    <source>
        <dbReference type="ARBA" id="ARBA00004651"/>
    </source>
</evidence>
<dbReference type="GO" id="GO:0005886">
    <property type="term" value="C:plasma membrane"/>
    <property type="evidence" value="ECO:0007669"/>
    <property type="project" value="UniProtKB-SubCell"/>
</dbReference>
<sequence length="699" mass="76884">MLDVMARWVVKKRVLIVILSLLFLIPAGYGMNHTRINYDILAYLPERLPSVQGQNILNQAFGYGGTGILMLKNKSNVEAEALKERLEQIDGVEAVTWTSDLADVTVPREFLPTELIDQFYADDSTLMQIQFQEEAASLKTDQAIREIKSVLGPGTYFAGTPPMLAELRAQLESEMPFYSLAAVLFTLVLLGLTLPSFLLPVLIILSISVAIVFNLGLSFYLGGSMSYITAAVAGALQLGVTMDFSIFLVHRYAEERRTKDKESAMADAIRHTAQAILTSAATAIAGFLAMTAMALGIGGDLGMTMARGVFISVLMILTLLPSLILIFEPWIERFQHRTFVPSFEALARRIVRHHKPIFGLFLLLFIPAWIGYTSVDVVYDIDRLMPQNLPAIQNLDAIRRVFPSTESAFLIMDDTLSAAERTHIVKQIESLDGVKRVLGYDTLIDPAVPEAFVPENIKAMFAQDRYNQSMIQLMYGAYDERTTRMIEAVETIIRPYAGHAYLTGQAVLQNDLVTTVEDDSRRVDMISIAAIFLIILIAFRSLALPIILVGSIELAILFNLGLDFYLGRSMPFIGTFAIGAIQLGSTINYAILLVTRFKEELARQETKDPKAAMARAVSASGGAILSSALALFAAVIGIWMATDISLLGDLTFMIARGALISLTVIVFLLPAVLLTLSGFIARTTNGWPKHHPKAQAPMS</sequence>
<keyword evidence="2" id="KW-1003">Cell membrane</keyword>
<dbReference type="Gene3D" id="1.20.1640.10">
    <property type="entry name" value="Multidrug efflux transporter AcrB transmembrane domain"/>
    <property type="match status" value="2"/>
</dbReference>
<reference evidence="9" key="1">
    <citation type="journal article" date="2018" name="Sci. Rep.">
        <title>Lignite coal burning seam in the remote Altai Mountains harbors a hydrogen-driven thermophilic microbial community.</title>
        <authorList>
            <person name="Kadnikov V.V."/>
            <person name="Mardanov A.V."/>
            <person name="Ivasenko D.A."/>
            <person name="Antsiferov D.V."/>
            <person name="Beletsky A.V."/>
            <person name="Karnachuk O.V."/>
            <person name="Ravin N.V."/>
        </authorList>
    </citation>
    <scope>NUCLEOTIDE SEQUENCE [LARGE SCALE GENOMIC DNA]</scope>
</reference>
<feature type="transmembrane region" description="Helical" evidence="6">
    <location>
        <begin position="522"/>
        <end position="539"/>
    </location>
</feature>
<feature type="transmembrane region" description="Helical" evidence="6">
    <location>
        <begin position="357"/>
        <end position="375"/>
    </location>
</feature>
<feature type="transmembrane region" description="Helical" evidence="6">
    <location>
        <begin position="275"/>
        <end position="297"/>
    </location>
</feature>
<keyword evidence="3 6" id="KW-0812">Transmembrane</keyword>
<keyword evidence="4 6" id="KW-1133">Transmembrane helix</keyword>
<gene>
    <name evidence="8" type="ORF">BSOLF_1970</name>
</gene>
<evidence type="ECO:0000256" key="3">
    <source>
        <dbReference type="ARBA" id="ARBA00022692"/>
    </source>
</evidence>
<name>A0A2R6XYH6_9BACL</name>
<organism evidence="8 9">
    <name type="scientific">Candidatus Carbonibacillus altaicus</name>
    <dbReference type="NCBI Taxonomy" id="2163959"/>
    <lineage>
        <taxon>Bacteria</taxon>
        <taxon>Bacillati</taxon>
        <taxon>Bacillota</taxon>
        <taxon>Bacilli</taxon>
        <taxon>Bacillales</taxon>
        <taxon>Candidatus Carbonibacillus</taxon>
    </lineage>
</organism>
<dbReference type="AlphaFoldDB" id="A0A2R6XYH6"/>
<feature type="transmembrane region" description="Helical" evidence="6">
    <location>
        <begin position="546"/>
        <end position="566"/>
    </location>
</feature>
<feature type="transmembrane region" description="Helical" evidence="6">
    <location>
        <begin position="227"/>
        <end position="249"/>
    </location>
</feature>
<feature type="transmembrane region" description="Helical" evidence="6">
    <location>
        <begin position="201"/>
        <end position="221"/>
    </location>
</feature>
<feature type="transmembrane region" description="Helical" evidence="6">
    <location>
        <begin position="309"/>
        <end position="327"/>
    </location>
</feature>
<feature type="transmembrane region" description="Helical" evidence="6">
    <location>
        <begin position="653"/>
        <end position="681"/>
    </location>
</feature>
<evidence type="ECO:0000256" key="2">
    <source>
        <dbReference type="ARBA" id="ARBA00022475"/>
    </source>
</evidence>
<feature type="transmembrane region" description="Helical" evidence="6">
    <location>
        <begin position="175"/>
        <end position="194"/>
    </location>
</feature>
<dbReference type="PANTHER" id="PTHR33406:SF13">
    <property type="entry name" value="MEMBRANE PROTEIN YDFJ"/>
    <property type="match status" value="1"/>
</dbReference>
<dbReference type="InterPro" id="IPR000731">
    <property type="entry name" value="SSD"/>
</dbReference>
<dbReference type="PANTHER" id="PTHR33406">
    <property type="entry name" value="MEMBRANE PROTEIN MJ1562-RELATED"/>
    <property type="match status" value="1"/>
</dbReference>
<accession>A0A2R6XYH6</accession>
<dbReference type="EMBL" id="PEBX01000110">
    <property type="protein sequence ID" value="PTQ55477.1"/>
    <property type="molecule type" value="Genomic_DNA"/>
</dbReference>
<keyword evidence="5 6" id="KW-0472">Membrane</keyword>
<proteinExistence type="predicted"/>
<feature type="transmembrane region" description="Helical" evidence="6">
    <location>
        <begin position="616"/>
        <end position="641"/>
    </location>
</feature>
<dbReference type="PROSITE" id="PS50156">
    <property type="entry name" value="SSD"/>
    <property type="match status" value="1"/>
</dbReference>
<dbReference type="Pfam" id="PF03176">
    <property type="entry name" value="MMPL"/>
    <property type="match status" value="2"/>
</dbReference>
<dbReference type="InterPro" id="IPR004869">
    <property type="entry name" value="MMPL_dom"/>
</dbReference>
<dbReference type="Proteomes" id="UP000244338">
    <property type="component" value="Unassembled WGS sequence"/>
</dbReference>
<protein>
    <recommendedName>
        <fullName evidence="7">SSD domain-containing protein</fullName>
    </recommendedName>
</protein>
<comment type="caution">
    <text evidence="8">The sequence shown here is derived from an EMBL/GenBank/DDBJ whole genome shotgun (WGS) entry which is preliminary data.</text>
</comment>
<evidence type="ECO:0000313" key="9">
    <source>
        <dbReference type="Proteomes" id="UP000244338"/>
    </source>
</evidence>
<evidence type="ECO:0000313" key="8">
    <source>
        <dbReference type="EMBL" id="PTQ55477.1"/>
    </source>
</evidence>
<evidence type="ECO:0000259" key="7">
    <source>
        <dbReference type="PROSITE" id="PS50156"/>
    </source>
</evidence>
<comment type="subcellular location">
    <subcellularLocation>
        <location evidence="1">Cell membrane</location>
        <topology evidence="1">Multi-pass membrane protein</topology>
    </subcellularLocation>
</comment>
<evidence type="ECO:0000256" key="6">
    <source>
        <dbReference type="SAM" id="Phobius"/>
    </source>
</evidence>
<feature type="transmembrane region" description="Helical" evidence="6">
    <location>
        <begin position="572"/>
        <end position="595"/>
    </location>
</feature>
<feature type="domain" description="SSD" evidence="7">
    <location>
        <begin position="197"/>
        <end position="326"/>
    </location>
</feature>
<evidence type="ECO:0000256" key="4">
    <source>
        <dbReference type="ARBA" id="ARBA00022989"/>
    </source>
</evidence>
<evidence type="ECO:0000256" key="5">
    <source>
        <dbReference type="ARBA" id="ARBA00023136"/>
    </source>
</evidence>
<dbReference type="InterPro" id="IPR050545">
    <property type="entry name" value="Mycobact_MmpL"/>
</dbReference>
<dbReference type="SUPFAM" id="SSF82866">
    <property type="entry name" value="Multidrug efflux transporter AcrB transmembrane domain"/>
    <property type="match status" value="2"/>
</dbReference>